<protein>
    <recommendedName>
        <fullName evidence="3">F-box domain-containing protein</fullName>
    </recommendedName>
</protein>
<proteinExistence type="predicted"/>
<evidence type="ECO:0008006" key="3">
    <source>
        <dbReference type="Google" id="ProtNLM"/>
    </source>
</evidence>
<dbReference type="Proteomes" id="UP001383192">
    <property type="component" value="Unassembled WGS sequence"/>
</dbReference>
<evidence type="ECO:0000313" key="1">
    <source>
        <dbReference type="EMBL" id="KAK7023400.1"/>
    </source>
</evidence>
<name>A0AAW0BDX0_9AGAR</name>
<comment type="caution">
    <text evidence="1">The sequence shown here is derived from an EMBL/GenBank/DDBJ whole genome shotgun (WGS) entry which is preliminary data.</text>
</comment>
<sequence length="454" mass="51142">MSSFQPPISSTETRQTCLEQEHEFFSIPPARRVPAEILEKIFSIICLPEFGGYSLDIDENREEKTIPSVAPTLALSQVSSRWRQTAKGFPKLWSSIKVCLSDFTVVGMGAEPLLGLYLTRSQEHPVDLKFVYFEPHRDPSIRDVLLPHLRHVVKLDISKAEPQERSIPVPEWLAQGLSDAAKLAELRLDHNHLHYIRAPYHQLTSLQILNVICEPLTPTLRFCTKLRALQITGSSRILPSRFDHIQLPHLRHLSLSCPHETHFTWHINHLTLPSLVSLEIISPSLRSFARTLELIHRSSCRLSQLVLKMSVIDVLDAALTEFLWACPELSQLQVHILKDVSKKEGPKTFTHQLLDVLSHSPRAVAPKLVELSVLEEDEAIDSESADTLLDMSETRLGAFDAGLIGELVPSPRWDLRFGGLSVCTADVLEAFNARLEKLAEKGFACSIEWAETLV</sequence>
<dbReference type="EMBL" id="JAYKXP010000141">
    <property type="protein sequence ID" value="KAK7023400.1"/>
    <property type="molecule type" value="Genomic_DNA"/>
</dbReference>
<dbReference type="InterPro" id="IPR032675">
    <property type="entry name" value="LRR_dom_sf"/>
</dbReference>
<gene>
    <name evidence="1" type="ORF">VNI00_016815</name>
</gene>
<accession>A0AAW0BDX0</accession>
<reference evidence="1 2" key="1">
    <citation type="submission" date="2024-01" db="EMBL/GenBank/DDBJ databases">
        <title>A draft genome for a cacao thread blight-causing isolate of Paramarasmius palmivorus.</title>
        <authorList>
            <person name="Baruah I.K."/>
            <person name="Bukari Y."/>
            <person name="Amoako-Attah I."/>
            <person name="Meinhardt L.W."/>
            <person name="Bailey B.A."/>
            <person name="Cohen S.P."/>
        </authorList>
    </citation>
    <scope>NUCLEOTIDE SEQUENCE [LARGE SCALE GENOMIC DNA]</scope>
    <source>
        <strain evidence="1 2">GH-12</strain>
    </source>
</reference>
<dbReference type="SUPFAM" id="SSF52047">
    <property type="entry name" value="RNI-like"/>
    <property type="match status" value="1"/>
</dbReference>
<keyword evidence="2" id="KW-1185">Reference proteome</keyword>
<dbReference type="Gene3D" id="3.80.10.10">
    <property type="entry name" value="Ribonuclease Inhibitor"/>
    <property type="match status" value="1"/>
</dbReference>
<dbReference type="AlphaFoldDB" id="A0AAW0BDX0"/>
<evidence type="ECO:0000313" key="2">
    <source>
        <dbReference type="Proteomes" id="UP001383192"/>
    </source>
</evidence>
<dbReference type="Gene3D" id="1.20.1280.50">
    <property type="match status" value="1"/>
</dbReference>
<organism evidence="1 2">
    <name type="scientific">Paramarasmius palmivorus</name>
    <dbReference type="NCBI Taxonomy" id="297713"/>
    <lineage>
        <taxon>Eukaryota</taxon>
        <taxon>Fungi</taxon>
        <taxon>Dikarya</taxon>
        <taxon>Basidiomycota</taxon>
        <taxon>Agaricomycotina</taxon>
        <taxon>Agaricomycetes</taxon>
        <taxon>Agaricomycetidae</taxon>
        <taxon>Agaricales</taxon>
        <taxon>Marasmiineae</taxon>
        <taxon>Marasmiaceae</taxon>
        <taxon>Paramarasmius</taxon>
    </lineage>
</organism>